<protein>
    <submittedName>
        <fullName evidence="1">Uncharacterized protein</fullName>
    </submittedName>
</protein>
<dbReference type="AlphaFoldDB" id="W9S3Z2"/>
<dbReference type="Proteomes" id="UP000030645">
    <property type="component" value="Unassembled WGS sequence"/>
</dbReference>
<proteinExistence type="predicted"/>
<dbReference type="EMBL" id="KE345592">
    <property type="protein sequence ID" value="EXC07930.1"/>
    <property type="molecule type" value="Genomic_DNA"/>
</dbReference>
<organism evidence="1 2">
    <name type="scientific">Morus notabilis</name>
    <dbReference type="NCBI Taxonomy" id="981085"/>
    <lineage>
        <taxon>Eukaryota</taxon>
        <taxon>Viridiplantae</taxon>
        <taxon>Streptophyta</taxon>
        <taxon>Embryophyta</taxon>
        <taxon>Tracheophyta</taxon>
        <taxon>Spermatophyta</taxon>
        <taxon>Magnoliopsida</taxon>
        <taxon>eudicotyledons</taxon>
        <taxon>Gunneridae</taxon>
        <taxon>Pentapetalae</taxon>
        <taxon>rosids</taxon>
        <taxon>fabids</taxon>
        <taxon>Rosales</taxon>
        <taxon>Moraceae</taxon>
        <taxon>Moreae</taxon>
        <taxon>Morus</taxon>
    </lineage>
</organism>
<accession>W9S3Z2</accession>
<evidence type="ECO:0000313" key="1">
    <source>
        <dbReference type="EMBL" id="EXC07930.1"/>
    </source>
</evidence>
<keyword evidence="2" id="KW-1185">Reference proteome</keyword>
<name>W9S3Z2_9ROSA</name>
<evidence type="ECO:0000313" key="2">
    <source>
        <dbReference type="Proteomes" id="UP000030645"/>
    </source>
</evidence>
<sequence>MRQSDGGYFEGGGYVAGCRGGNWPDGCRRFFPSPLFSTQSLVGYRDGFCCSVAGTTIVRRGRPHSEVPLGCHVISMLGEMMTMSDYADVFKLQSMDIAILGLTGLKQASFI</sequence>
<gene>
    <name evidence="1" type="ORF">L484_003639</name>
</gene>
<reference evidence="2" key="1">
    <citation type="submission" date="2013-01" db="EMBL/GenBank/DDBJ databases">
        <title>Draft Genome Sequence of a Mulberry Tree, Morus notabilis C.K. Schneid.</title>
        <authorList>
            <person name="He N."/>
            <person name="Zhao S."/>
        </authorList>
    </citation>
    <scope>NUCLEOTIDE SEQUENCE</scope>
</reference>